<dbReference type="SUPFAM" id="SSF50939">
    <property type="entry name" value="Sialidases"/>
    <property type="match status" value="1"/>
</dbReference>
<protein>
    <submittedName>
        <fullName evidence="1">Uncharacterized protein</fullName>
    </submittedName>
</protein>
<name>A0ABU3XIB7_9BACI</name>
<comment type="caution">
    <text evidence="1">The sequence shown here is derived from an EMBL/GenBank/DDBJ whole genome shotgun (WGS) entry which is preliminary data.</text>
</comment>
<proteinExistence type="predicted"/>
<feature type="non-terminal residue" evidence="1">
    <location>
        <position position="1"/>
    </location>
</feature>
<feature type="non-terminal residue" evidence="1">
    <location>
        <position position="78"/>
    </location>
</feature>
<dbReference type="EMBL" id="JAWJBA010001028">
    <property type="protein sequence ID" value="MDV2687656.1"/>
    <property type="molecule type" value="Genomic_DNA"/>
</dbReference>
<organism evidence="1 2">
    <name type="scientific">Alkalihalophilus lindianensis</name>
    <dbReference type="NCBI Taxonomy" id="1630542"/>
    <lineage>
        <taxon>Bacteria</taxon>
        <taxon>Bacillati</taxon>
        <taxon>Bacillota</taxon>
        <taxon>Bacilli</taxon>
        <taxon>Bacillales</taxon>
        <taxon>Bacillaceae</taxon>
        <taxon>Alkalihalophilus</taxon>
    </lineage>
</organism>
<evidence type="ECO:0000313" key="2">
    <source>
        <dbReference type="Proteomes" id="UP001287282"/>
    </source>
</evidence>
<dbReference type="RefSeq" id="WP_317124498.1">
    <property type="nucleotide sequence ID" value="NZ_JAWJBA010001028.1"/>
</dbReference>
<evidence type="ECO:0000313" key="1">
    <source>
        <dbReference type="EMBL" id="MDV2687656.1"/>
    </source>
</evidence>
<gene>
    <name evidence="1" type="ORF">RYX56_25235</name>
</gene>
<reference evidence="1 2" key="1">
    <citation type="submission" date="2023-10" db="EMBL/GenBank/DDBJ databases">
        <title>Screening of Alkalihalobacillus lindianensis BZ-TG-R113 and Its Alleviation of Salt Stress on Rapeseed Growth.</title>
        <authorList>
            <person name="Zhao B."/>
            <person name="Guo T."/>
        </authorList>
    </citation>
    <scope>NUCLEOTIDE SEQUENCE [LARGE SCALE GENOMIC DNA]</scope>
    <source>
        <strain evidence="1 2">BZ-TG-R113</strain>
    </source>
</reference>
<dbReference type="Proteomes" id="UP001287282">
    <property type="component" value="Unassembled WGS sequence"/>
</dbReference>
<accession>A0ABU3XIB7</accession>
<sequence>EGEGRGEVVRPSHRLGERPPRFNWQSPILLSPHNADIFYFGADRLYRPFDQGRTFTAISGDLTRGGRTGDVPYGTLTA</sequence>
<dbReference type="InterPro" id="IPR036278">
    <property type="entry name" value="Sialidase_sf"/>
</dbReference>
<keyword evidence="2" id="KW-1185">Reference proteome</keyword>